<organism evidence="1 2">
    <name type="scientific">Cordylochernes scorpioides</name>
    <dbReference type="NCBI Taxonomy" id="51811"/>
    <lineage>
        <taxon>Eukaryota</taxon>
        <taxon>Metazoa</taxon>
        <taxon>Ecdysozoa</taxon>
        <taxon>Arthropoda</taxon>
        <taxon>Chelicerata</taxon>
        <taxon>Arachnida</taxon>
        <taxon>Pseudoscorpiones</taxon>
        <taxon>Cheliferoidea</taxon>
        <taxon>Chernetidae</taxon>
        <taxon>Cordylochernes</taxon>
    </lineage>
</organism>
<dbReference type="Proteomes" id="UP001235939">
    <property type="component" value="Chromosome 16"/>
</dbReference>
<proteinExistence type="predicted"/>
<dbReference type="InterPro" id="IPR036397">
    <property type="entry name" value="RNaseH_sf"/>
</dbReference>
<name>A0ABY6LD14_9ARAC</name>
<evidence type="ECO:0000313" key="1">
    <source>
        <dbReference type="EMBL" id="UYV78107.1"/>
    </source>
</evidence>
<dbReference type="Gene3D" id="3.30.420.10">
    <property type="entry name" value="Ribonuclease H-like superfamily/Ribonuclease H"/>
    <property type="match status" value="1"/>
</dbReference>
<protein>
    <recommendedName>
        <fullName evidence="3">Transposase</fullName>
    </recommendedName>
</protein>
<dbReference type="PANTHER" id="PTHR46060">
    <property type="entry name" value="MARINER MOS1 TRANSPOSASE-LIKE PROTEIN"/>
    <property type="match status" value="1"/>
</dbReference>
<reference evidence="1 2" key="1">
    <citation type="submission" date="2022-01" db="EMBL/GenBank/DDBJ databases">
        <title>A chromosomal length assembly of Cordylochernes scorpioides.</title>
        <authorList>
            <person name="Zeh D."/>
            <person name="Zeh J."/>
        </authorList>
    </citation>
    <scope>NUCLEOTIDE SEQUENCE [LARGE SCALE GENOMIC DNA]</scope>
    <source>
        <strain evidence="1">IN4F17</strain>
        <tissue evidence="1">Whole Body</tissue>
    </source>
</reference>
<evidence type="ECO:0000313" key="2">
    <source>
        <dbReference type="Proteomes" id="UP001235939"/>
    </source>
</evidence>
<dbReference type="InterPro" id="IPR052709">
    <property type="entry name" value="Transposase-MT_Hybrid"/>
</dbReference>
<dbReference type="EMBL" id="CP092878">
    <property type="protein sequence ID" value="UYV78107.1"/>
    <property type="molecule type" value="Genomic_DNA"/>
</dbReference>
<evidence type="ECO:0008006" key="3">
    <source>
        <dbReference type="Google" id="ProtNLM"/>
    </source>
</evidence>
<gene>
    <name evidence="1" type="ORF">LAZ67_16000140</name>
</gene>
<dbReference type="PANTHER" id="PTHR46060:SF1">
    <property type="entry name" value="MARINER MOS1 TRANSPOSASE-LIKE PROTEIN"/>
    <property type="match status" value="1"/>
</dbReference>
<accession>A0ABY6LD14</accession>
<sequence>MAVSDMRNRRHVQPLLTWSTNAAHPVSLDQEPLQEWVTINKQAYKEILVRLRDAIRRKRNQLFKSKLWKLLHDNAPAHRAIIAQNCLSKHSVSVLPHPPYSPDIVPCDFFFFPKLKMTLKGRRFSSSSEVIENTTVELNKLRKIDKAQFGL</sequence>
<keyword evidence="2" id="KW-1185">Reference proteome</keyword>